<name>A0AAD7UNW9_9STRA</name>
<feature type="domain" description="FIST C-domain" evidence="4">
    <location>
        <begin position="269"/>
        <end position="416"/>
    </location>
</feature>
<dbReference type="InterPro" id="IPR013702">
    <property type="entry name" value="FIST_domain_N"/>
</dbReference>
<evidence type="ECO:0000256" key="2">
    <source>
        <dbReference type="SAM" id="Phobius"/>
    </source>
</evidence>
<organism evidence="5 6">
    <name type="scientific">Chrysophaeum taylorii</name>
    <dbReference type="NCBI Taxonomy" id="2483200"/>
    <lineage>
        <taxon>Eukaryota</taxon>
        <taxon>Sar</taxon>
        <taxon>Stramenopiles</taxon>
        <taxon>Ochrophyta</taxon>
        <taxon>Pelagophyceae</taxon>
        <taxon>Pelagomonadales</taxon>
        <taxon>Pelagomonadaceae</taxon>
        <taxon>Chrysophaeum</taxon>
    </lineage>
</organism>
<evidence type="ECO:0000313" key="5">
    <source>
        <dbReference type="EMBL" id="KAJ8614124.1"/>
    </source>
</evidence>
<feature type="domain" description="FIST" evidence="3">
    <location>
        <begin position="75"/>
        <end position="268"/>
    </location>
</feature>
<dbReference type="PANTHER" id="PTHR14939:SF5">
    <property type="entry name" value="F-BOX ONLY PROTEIN 22"/>
    <property type="match status" value="1"/>
</dbReference>
<dbReference type="SMART" id="SM01204">
    <property type="entry name" value="FIST_C"/>
    <property type="match status" value="1"/>
</dbReference>
<evidence type="ECO:0008006" key="7">
    <source>
        <dbReference type="Google" id="ProtNLM"/>
    </source>
</evidence>
<comment type="caution">
    <text evidence="5">The sequence shown here is derived from an EMBL/GenBank/DDBJ whole genome shotgun (WGS) entry which is preliminary data.</text>
</comment>
<proteinExistence type="predicted"/>
<dbReference type="Pfam" id="PF08495">
    <property type="entry name" value="FIST"/>
    <property type="match status" value="1"/>
</dbReference>
<dbReference type="EMBL" id="JAQMWT010000011">
    <property type="protein sequence ID" value="KAJ8614124.1"/>
    <property type="molecule type" value="Genomic_DNA"/>
</dbReference>
<feature type="transmembrane region" description="Helical" evidence="2">
    <location>
        <begin position="12"/>
        <end position="37"/>
    </location>
</feature>
<keyword evidence="2" id="KW-1133">Transmembrane helix</keyword>
<dbReference type="Pfam" id="PF10442">
    <property type="entry name" value="FIST_C"/>
    <property type="match status" value="1"/>
</dbReference>
<evidence type="ECO:0000313" key="6">
    <source>
        <dbReference type="Proteomes" id="UP001230188"/>
    </source>
</evidence>
<dbReference type="InterPro" id="IPR019494">
    <property type="entry name" value="FIST_C"/>
</dbReference>
<reference evidence="5" key="1">
    <citation type="submission" date="2023-01" db="EMBL/GenBank/DDBJ databases">
        <title>Metagenome sequencing of chrysophaentin producing Chrysophaeum taylorii.</title>
        <authorList>
            <person name="Davison J."/>
            <person name="Bewley C."/>
        </authorList>
    </citation>
    <scope>NUCLEOTIDE SEQUENCE</scope>
    <source>
        <strain evidence="5">NIES-1699</strain>
    </source>
</reference>
<keyword evidence="2" id="KW-0472">Membrane</keyword>
<dbReference type="SMART" id="SM00897">
    <property type="entry name" value="FIST"/>
    <property type="match status" value="1"/>
</dbReference>
<dbReference type="PANTHER" id="PTHR14939">
    <property type="entry name" value="F-BOX ONLY PROTEIN 22"/>
    <property type="match status" value="1"/>
</dbReference>
<feature type="region of interest" description="Disordered" evidence="1">
    <location>
        <begin position="418"/>
        <end position="448"/>
    </location>
</feature>
<evidence type="ECO:0000256" key="1">
    <source>
        <dbReference type="SAM" id="MobiDB-lite"/>
    </source>
</evidence>
<dbReference type="Proteomes" id="UP001230188">
    <property type="component" value="Unassembled WGS sequence"/>
</dbReference>
<keyword evidence="2" id="KW-0812">Transmembrane</keyword>
<sequence length="479" mass="50094">MNQKILTRVEVPLSVTLMPFLLLPLVMVSASGLGVVWHSTCSQPHPAEPLKAVEEALAVLKLERKWAGSADEPIELCVMTVGSAFESSFKEIVEVAQSELGPKVLISVVGGGVIGGGRELENTAAVALLAGNFPPDCGASPFILGTRRGAYNEAAWRATAELFRSLEAPNFLLFGDPLSPLGDATSFVDECAPSAVVVGGVSCPTRSGVSSLAVNGDLLPCGSVAGVALRGSRLELHAVTAQGAVGVGPTMKITRGRVNLVAALDDEPALDRLRKVAIQAAERSPRLARLLQSSLLVGLAVDASSDDFLVRTVVGATPDGAVAIGDDSVKPGRALRVHVRDAQAAKHDLDAMLGRYSLERTFRGCDAPPFAAFLFSCAGRGHAMYGVTGHDSNVAKDLFPDTPLAGFFANGEIGPIGARLPGGSNNEKTSSSSSSSSRRPRDATSTGVHTHLHGFTSVFAFLYDTHDWHQPTRKEGSSS</sequence>
<evidence type="ECO:0000259" key="4">
    <source>
        <dbReference type="SMART" id="SM01204"/>
    </source>
</evidence>
<gene>
    <name evidence="5" type="ORF">CTAYLR_004626</name>
</gene>
<evidence type="ECO:0000259" key="3">
    <source>
        <dbReference type="SMART" id="SM00897"/>
    </source>
</evidence>
<protein>
    <recommendedName>
        <fullName evidence="7">FIST domain-containing protein</fullName>
    </recommendedName>
</protein>
<dbReference type="AlphaFoldDB" id="A0AAD7UNW9"/>
<keyword evidence="6" id="KW-1185">Reference proteome</keyword>
<accession>A0AAD7UNW9</accession>